<sequence length="114" mass="13387">MELIPTLTSWRVSVLVVALIQFCGLLCRGCHLQNQKLWLWIKKEFGFSSKSQYKNWRKKLAEDSTWPPTHRTDYSGDGKNGFYINLGYEDHEQIPRAKLELGGQSTEQHFWTRL</sequence>
<keyword evidence="1" id="KW-0472">Membrane</keyword>
<evidence type="ECO:0000256" key="1">
    <source>
        <dbReference type="SAM" id="Phobius"/>
    </source>
</evidence>
<name>A0A8C7AYH0_NEOVI</name>
<proteinExistence type="predicted"/>
<keyword evidence="1" id="KW-0812">Transmembrane</keyword>
<organism evidence="2 3">
    <name type="scientific">Neovison vison</name>
    <name type="common">American mink</name>
    <name type="synonym">Mustela vison</name>
    <dbReference type="NCBI Taxonomy" id="452646"/>
    <lineage>
        <taxon>Eukaryota</taxon>
        <taxon>Metazoa</taxon>
        <taxon>Chordata</taxon>
        <taxon>Craniata</taxon>
        <taxon>Vertebrata</taxon>
        <taxon>Euteleostomi</taxon>
        <taxon>Mammalia</taxon>
        <taxon>Eutheria</taxon>
        <taxon>Laurasiatheria</taxon>
        <taxon>Carnivora</taxon>
        <taxon>Caniformia</taxon>
        <taxon>Musteloidea</taxon>
        <taxon>Mustelidae</taxon>
        <taxon>Mustelinae</taxon>
        <taxon>Neogale</taxon>
    </lineage>
</organism>
<evidence type="ECO:0000313" key="2">
    <source>
        <dbReference type="Ensembl" id="ENSNVIP00000013305.1"/>
    </source>
</evidence>
<dbReference type="GeneTree" id="ENSGT00940000160327"/>
<dbReference type="AlphaFoldDB" id="A0A8C7AYH0"/>
<keyword evidence="3" id="KW-1185">Reference proteome</keyword>
<dbReference type="Ensembl" id="ENSNVIT00000015567.1">
    <property type="protein sequence ID" value="ENSNVIP00000013305.1"/>
    <property type="gene ID" value="ENSNVIG00000010443.1"/>
</dbReference>
<protein>
    <submittedName>
        <fullName evidence="2">ATPase 13A5</fullName>
    </submittedName>
</protein>
<accession>A0A8C7AYH0</accession>
<reference evidence="2" key="1">
    <citation type="submission" date="2025-08" db="UniProtKB">
        <authorList>
            <consortium name="Ensembl"/>
        </authorList>
    </citation>
    <scope>IDENTIFICATION</scope>
</reference>
<evidence type="ECO:0000313" key="3">
    <source>
        <dbReference type="Proteomes" id="UP000694425"/>
    </source>
</evidence>
<keyword evidence="1" id="KW-1133">Transmembrane helix</keyword>
<dbReference type="Proteomes" id="UP000694425">
    <property type="component" value="Unplaced"/>
</dbReference>
<feature type="transmembrane region" description="Helical" evidence="1">
    <location>
        <begin position="12"/>
        <end position="30"/>
    </location>
</feature>
<reference evidence="2" key="2">
    <citation type="submission" date="2025-09" db="UniProtKB">
        <authorList>
            <consortium name="Ensembl"/>
        </authorList>
    </citation>
    <scope>IDENTIFICATION</scope>
</reference>